<accession>A0A0N1HU47</accession>
<comment type="caution">
    <text evidence="1">The sequence shown here is derived from an EMBL/GenBank/DDBJ whole genome shotgun (WGS) entry which is preliminary data.</text>
</comment>
<dbReference type="GeneID" id="28740019"/>
<keyword evidence="2" id="KW-1185">Reference proteome</keyword>
<reference evidence="1 2" key="1">
    <citation type="submission" date="2015-06" db="EMBL/GenBank/DDBJ databases">
        <title>Draft genome of the ant-associated black yeast Phialophora attae CBS 131958.</title>
        <authorList>
            <person name="Moreno L.F."/>
            <person name="Stielow B.J."/>
            <person name="de Hoog S."/>
            <person name="Vicente V.A."/>
            <person name="Weiss V.A."/>
            <person name="de Vries M."/>
            <person name="Cruz L.M."/>
            <person name="Souza E.M."/>
        </authorList>
    </citation>
    <scope>NUCLEOTIDE SEQUENCE [LARGE SCALE GENOMIC DNA]</scope>
    <source>
        <strain evidence="1 2">CBS 131958</strain>
    </source>
</reference>
<dbReference type="Proteomes" id="UP000038010">
    <property type="component" value="Unassembled WGS sequence"/>
</dbReference>
<dbReference type="RefSeq" id="XP_018000250.1">
    <property type="nucleotide sequence ID" value="XM_018148139.1"/>
</dbReference>
<dbReference type="OrthoDB" id="10672016at2759"/>
<name>A0A0N1HU47_9EURO</name>
<evidence type="ECO:0000313" key="2">
    <source>
        <dbReference type="Proteomes" id="UP000038010"/>
    </source>
</evidence>
<proteinExistence type="predicted"/>
<organism evidence="1 2">
    <name type="scientific">Cyphellophora attinorum</name>
    <dbReference type="NCBI Taxonomy" id="1664694"/>
    <lineage>
        <taxon>Eukaryota</taxon>
        <taxon>Fungi</taxon>
        <taxon>Dikarya</taxon>
        <taxon>Ascomycota</taxon>
        <taxon>Pezizomycotina</taxon>
        <taxon>Eurotiomycetes</taxon>
        <taxon>Chaetothyriomycetidae</taxon>
        <taxon>Chaetothyriales</taxon>
        <taxon>Cyphellophoraceae</taxon>
        <taxon>Cyphellophora</taxon>
    </lineage>
</organism>
<dbReference type="VEuPathDB" id="FungiDB:AB675_7748"/>
<protein>
    <submittedName>
        <fullName evidence="1">Uncharacterized protein</fullName>
    </submittedName>
</protein>
<sequence length="323" mass="36715">MTSPISFLTLPPEVRAIIYASVFDQTDERIKLELELDHHPDDHVLTSSHIQWQLHETSIHHPLFLVSKQVNAEAWDAFRTELYIIRDFAVQCETTKSGPRRPLCIKPVGGIHTGLDLKPWDLPPAALDDDYSRLLKGSITWSVTTLRLFSILGFNQRYMNKKYLPKLELVIFESIAASAGREDFPGEAHAIDTSEVVQIVTPTLDSYVSFVLQSFQSPWDVRAGLHDKRLLSLLHRNACAYTTTGLGSREDRGFDVHVTARIGICRVADSMGHKTAIADMKVTYDFDTLKVLRKWDWWDSGAFVRPRGWKDDGINEVSRCRVP</sequence>
<dbReference type="EMBL" id="LFJN01000012">
    <property type="protein sequence ID" value="KPI40287.1"/>
    <property type="molecule type" value="Genomic_DNA"/>
</dbReference>
<gene>
    <name evidence="1" type="ORF">AB675_7748</name>
</gene>
<dbReference type="AlphaFoldDB" id="A0A0N1HU47"/>
<evidence type="ECO:0000313" key="1">
    <source>
        <dbReference type="EMBL" id="KPI40287.1"/>
    </source>
</evidence>